<name>A0A0A9EXA9_ARUDO</name>
<dbReference type="EMBL" id="GBRH01192476">
    <property type="protein sequence ID" value="JAE05420.1"/>
    <property type="molecule type" value="Transcribed_RNA"/>
</dbReference>
<dbReference type="AlphaFoldDB" id="A0A0A9EXA9"/>
<reference evidence="1" key="2">
    <citation type="journal article" date="2015" name="Data Brief">
        <title>Shoot transcriptome of the giant reed, Arundo donax.</title>
        <authorList>
            <person name="Barrero R.A."/>
            <person name="Guerrero F.D."/>
            <person name="Moolhuijzen P."/>
            <person name="Goolsby J.A."/>
            <person name="Tidwell J."/>
            <person name="Bellgard S.E."/>
            <person name="Bellgard M.I."/>
        </authorList>
    </citation>
    <scope>NUCLEOTIDE SEQUENCE</scope>
    <source>
        <tissue evidence="1">Shoot tissue taken approximately 20 cm above the soil surface</tissue>
    </source>
</reference>
<protein>
    <submittedName>
        <fullName evidence="1">Uncharacterized protein</fullName>
    </submittedName>
</protein>
<organism evidence="1">
    <name type="scientific">Arundo donax</name>
    <name type="common">Giant reed</name>
    <name type="synonym">Donax arundinaceus</name>
    <dbReference type="NCBI Taxonomy" id="35708"/>
    <lineage>
        <taxon>Eukaryota</taxon>
        <taxon>Viridiplantae</taxon>
        <taxon>Streptophyta</taxon>
        <taxon>Embryophyta</taxon>
        <taxon>Tracheophyta</taxon>
        <taxon>Spermatophyta</taxon>
        <taxon>Magnoliopsida</taxon>
        <taxon>Liliopsida</taxon>
        <taxon>Poales</taxon>
        <taxon>Poaceae</taxon>
        <taxon>PACMAD clade</taxon>
        <taxon>Arundinoideae</taxon>
        <taxon>Arundineae</taxon>
        <taxon>Arundo</taxon>
    </lineage>
</organism>
<evidence type="ECO:0000313" key="1">
    <source>
        <dbReference type="EMBL" id="JAE05420.1"/>
    </source>
</evidence>
<accession>A0A0A9EXA9</accession>
<sequence>MNLGKNCLTAVTRRRRGRSNEKAALIQTGIKAALIQLHF</sequence>
<proteinExistence type="predicted"/>
<reference evidence="1" key="1">
    <citation type="submission" date="2014-09" db="EMBL/GenBank/DDBJ databases">
        <authorList>
            <person name="Magalhaes I.L.F."/>
            <person name="Oliveira U."/>
            <person name="Santos F.R."/>
            <person name="Vidigal T.H.D.A."/>
            <person name="Brescovit A.D."/>
            <person name="Santos A.J."/>
        </authorList>
    </citation>
    <scope>NUCLEOTIDE SEQUENCE</scope>
    <source>
        <tissue evidence="1">Shoot tissue taken approximately 20 cm above the soil surface</tissue>
    </source>
</reference>